<name>A0ABU3SJ29_9MICO</name>
<dbReference type="Pfam" id="PF02626">
    <property type="entry name" value="CT_A_B"/>
    <property type="match status" value="1"/>
</dbReference>
<reference evidence="5 6" key="1">
    <citation type="submission" date="2023-09" db="EMBL/GenBank/DDBJ databases">
        <title>Microbacterium fusihabitans sp. nov., Microbacterium phycihabitans sp. nov., and Microbacterium cervinum sp. nov., isolated from dried seaweeds of beach.</title>
        <authorList>
            <person name="Lee S.D."/>
        </authorList>
    </citation>
    <scope>NUCLEOTIDE SEQUENCE [LARGE SCALE GENOMIC DNA]</scope>
    <source>
        <strain evidence="5 6">KSW2-29</strain>
    </source>
</reference>
<feature type="domain" description="Carboxyltransferase" evidence="4">
    <location>
        <begin position="2"/>
        <end position="151"/>
    </location>
</feature>
<evidence type="ECO:0000259" key="4">
    <source>
        <dbReference type="SMART" id="SM00797"/>
    </source>
</evidence>
<gene>
    <name evidence="5" type="ORF">RWH44_03680</name>
</gene>
<dbReference type="SMART" id="SM00797">
    <property type="entry name" value="AHS2"/>
    <property type="match status" value="1"/>
</dbReference>
<organism evidence="5 6">
    <name type="scientific">Microbacterium phycohabitans</name>
    <dbReference type="NCBI Taxonomy" id="3075993"/>
    <lineage>
        <taxon>Bacteria</taxon>
        <taxon>Bacillati</taxon>
        <taxon>Actinomycetota</taxon>
        <taxon>Actinomycetes</taxon>
        <taxon>Micrococcales</taxon>
        <taxon>Microbacteriaceae</taxon>
        <taxon>Microbacterium</taxon>
    </lineage>
</organism>
<dbReference type="InterPro" id="IPR052708">
    <property type="entry name" value="PxpC"/>
</dbReference>
<dbReference type="InterPro" id="IPR029000">
    <property type="entry name" value="Cyclophilin-like_dom_sf"/>
</dbReference>
<dbReference type="PANTHER" id="PTHR43309">
    <property type="entry name" value="5-OXOPROLINASE SUBUNIT C"/>
    <property type="match status" value="1"/>
</dbReference>
<sequence length="151" mass="15672">MLAGLGPAPVRAGDLLDAGSAASAVAVVDAFPWTIPATLHDIAIAQGPRVDWFAADAWATLLGAPWSVSSDVDRVGIRLDGPALDRIHHDELPSEGMRPGAIQVPPHGRPVVLLADGPVTGGYPVIAVVTDAALDALAQARPGDRVRFRRV</sequence>
<evidence type="ECO:0000313" key="5">
    <source>
        <dbReference type="EMBL" id="MDU0344800.1"/>
    </source>
</evidence>
<evidence type="ECO:0000256" key="1">
    <source>
        <dbReference type="ARBA" id="ARBA00022741"/>
    </source>
</evidence>
<dbReference type="SUPFAM" id="SSF50891">
    <property type="entry name" value="Cyclophilin-like"/>
    <property type="match status" value="1"/>
</dbReference>
<keyword evidence="2" id="KW-0378">Hydrolase</keyword>
<keyword evidence="6" id="KW-1185">Reference proteome</keyword>
<dbReference type="EMBL" id="JAWDIT010000001">
    <property type="protein sequence ID" value="MDU0344800.1"/>
    <property type="molecule type" value="Genomic_DNA"/>
</dbReference>
<evidence type="ECO:0000313" key="6">
    <source>
        <dbReference type="Proteomes" id="UP001261125"/>
    </source>
</evidence>
<dbReference type="PANTHER" id="PTHR43309:SF3">
    <property type="entry name" value="5-OXOPROLINASE SUBUNIT C"/>
    <property type="match status" value="1"/>
</dbReference>
<dbReference type="Gene3D" id="2.40.100.10">
    <property type="entry name" value="Cyclophilin-like"/>
    <property type="match status" value="1"/>
</dbReference>
<accession>A0ABU3SJ29</accession>
<proteinExistence type="predicted"/>
<dbReference type="InterPro" id="IPR003778">
    <property type="entry name" value="CT_A_B"/>
</dbReference>
<keyword evidence="3" id="KW-0067">ATP-binding</keyword>
<comment type="caution">
    <text evidence="5">The sequence shown here is derived from an EMBL/GenBank/DDBJ whole genome shotgun (WGS) entry which is preliminary data.</text>
</comment>
<dbReference type="Proteomes" id="UP001261125">
    <property type="component" value="Unassembled WGS sequence"/>
</dbReference>
<keyword evidence="1" id="KW-0547">Nucleotide-binding</keyword>
<evidence type="ECO:0000256" key="2">
    <source>
        <dbReference type="ARBA" id="ARBA00022801"/>
    </source>
</evidence>
<protein>
    <recommendedName>
        <fullName evidence="4">Carboxyltransferase domain-containing protein</fullName>
    </recommendedName>
</protein>
<evidence type="ECO:0000256" key="3">
    <source>
        <dbReference type="ARBA" id="ARBA00022840"/>
    </source>
</evidence>